<keyword evidence="3" id="KW-0949">S-adenosyl-L-methionine</keyword>
<feature type="region of interest" description="Disordered" evidence="5">
    <location>
        <begin position="1"/>
        <end position="22"/>
    </location>
</feature>
<evidence type="ECO:0000256" key="4">
    <source>
        <dbReference type="ARBA" id="ARBA00022785"/>
    </source>
</evidence>
<dbReference type="OrthoDB" id="9783887at2"/>
<dbReference type="PANTHER" id="PTHR30307">
    <property type="entry name" value="S-ADENOSYLMETHIONINE:TRNA RIBOSYLTRANSFERASE-ISOMERASE"/>
    <property type="match status" value="1"/>
</dbReference>
<evidence type="ECO:0000256" key="3">
    <source>
        <dbReference type="ARBA" id="ARBA00022691"/>
    </source>
</evidence>
<sequence length="352" mass="37173">MTVSFVLPDRLSATEPPEARGLPRDGVRLLVARPGAPVRHRRFRDLPSALAPGDLLVVNTSSTAPAAVDGTRSDGRPVTVHISGPVPEVPDRWVVELRTPGRERVHDGRSGEVVTLPGGAHAVLVAAHPDPAAVTSRLWRAMIVTDGPFLRWLERVGRPITYSYLRAAPGIADFRTVVAKPGREFPSAEMPSAGRPLTRDVLARLAARGVGVAGIVLHTGVSSLEAGETPLPERYRVPTRTADAVNAARAAGSRIVAVGTTVTRALETVAADDGSVRAGSGWTELVLGPDRPARTVDGLVTGWHEPQASHLLLLEAVAGPETVAAAYGAALAEGYLWHEFGDSCLLLARTRS</sequence>
<evidence type="ECO:0000256" key="1">
    <source>
        <dbReference type="ARBA" id="ARBA00022490"/>
    </source>
</evidence>
<keyword evidence="4" id="KW-0671">Queuosine biosynthesis</keyword>
<keyword evidence="1" id="KW-0963">Cytoplasm</keyword>
<dbReference type="InterPro" id="IPR036100">
    <property type="entry name" value="QueA_sf"/>
</dbReference>
<dbReference type="GO" id="GO:0008616">
    <property type="term" value="P:tRNA queuosine(34) biosynthetic process"/>
    <property type="evidence" value="ECO:0007669"/>
    <property type="project" value="UniProtKB-KW"/>
</dbReference>
<dbReference type="Gene3D" id="2.40.10.240">
    <property type="entry name" value="QueA-like"/>
    <property type="match status" value="1"/>
</dbReference>
<dbReference type="InterPro" id="IPR042119">
    <property type="entry name" value="QueA_dom2"/>
</dbReference>
<accession>A0A511DA84</accession>
<dbReference type="InterPro" id="IPR042118">
    <property type="entry name" value="QueA_dom1"/>
</dbReference>
<dbReference type="Proteomes" id="UP000321685">
    <property type="component" value="Unassembled WGS sequence"/>
</dbReference>
<dbReference type="Gene3D" id="3.40.1780.10">
    <property type="entry name" value="QueA-like"/>
    <property type="match status" value="1"/>
</dbReference>
<dbReference type="PANTHER" id="PTHR30307:SF0">
    <property type="entry name" value="S-ADENOSYLMETHIONINE:TRNA RIBOSYLTRANSFERASE-ISOMERASE"/>
    <property type="match status" value="1"/>
</dbReference>
<proteinExistence type="predicted"/>
<protein>
    <submittedName>
        <fullName evidence="6">Queuosine biosynthesis protein</fullName>
    </submittedName>
</protein>
<gene>
    <name evidence="6" type="ORF">PSU4_06790</name>
</gene>
<evidence type="ECO:0000256" key="5">
    <source>
        <dbReference type="SAM" id="MobiDB-lite"/>
    </source>
</evidence>
<dbReference type="GO" id="GO:0051075">
    <property type="term" value="F:S-adenosylmethionine:tRNA ribosyltransferase-isomerase activity"/>
    <property type="evidence" value="ECO:0007669"/>
    <property type="project" value="TreeGrafter"/>
</dbReference>
<evidence type="ECO:0000256" key="2">
    <source>
        <dbReference type="ARBA" id="ARBA00022679"/>
    </source>
</evidence>
<dbReference type="InterPro" id="IPR003699">
    <property type="entry name" value="QueA"/>
</dbReference>
<comment type="caution">
    <text evidence="6">The sequence shown here is derived from an EMBL/GenBank/DDBJ whole genome shotgun (WGS) entry which is preliminary data.</text>
</comment>
<dbReference type="RefSeq" id="WP_147102459.1">
    <property type="nucleotide sequence ID" value="NZ_BJVJ01000004.1"/>
</dbReference>
<name>A0A511DA84_9PSEU</name>
<dbReference type="AlphaFoldDB" id="A0A511DA84"/>
<reference evidence="6 7" key="1">
    <citation type="submission" date="2019-07" db="EMBL/GenBank/DDBJ databases">
        <title>Whole genome shotgun sequence of Pseudonocardia sulfidoxydans NBRC 16205.</title>
        <authorList>
            <person name="Hosoyama A."/>
            <person name="Uohara A."/>
            <person name="Ohji S."/>
            <person name="Ichikawa N."/>
        </authorList>
    </citation>
    <scope>NUCLEOTIDE SEQUENCE [LARGE SCALE GENOMIC DNA]</scope>
    <source>
        <strain evidence="6 7">NBRC 16205</strain>
    </source>
</reference>
<evidence type="ECO:0000313" key="7">
    <source>
        <dbReference type="Proteomes" id="UP000321685"/>
    </source>
</evidence>
<evidence type="ECO:0000313" key="6">
    <source>
        <dbReference type="EMBL" id="GEL21725.1"/>
    </source>
</evidence>
<keyword evidence="2" id="KW-0808">Transferase</keyword>
<organism evidence="6 7">
    <name type="scientific">Pseudonocardia sulfidoxydans NBRC 16205</name>
    <dbReference type="NCBI Taxonomy" id="1223511"/>
    <lineage>
        <taxon>Bacteria</taxon>
        <taxon>Bacillati</taxon>
        <taxon>Actinomycetota</taxon>
        <taxon>Actinomycetes</taxon>
        <taxon>Pseudonocardiales</taxon>
        <taxon>Pseudonocardiaceae</taxon>
        <taxon>Pseudonocardia</taxon>
    </lineage>
</organism>
<dbReference type="SUPFAM" id="SSF111337">
    <property type="entry name" value="QueA-like"/>
    <property type="match status" value="1"/>
</dbReference>
<keyword evidence="7" id="KW-1185">Reference proteome</keyword>
<dbReference type="EMBL" id="BJVJ01000004">
    <property type="protein sequence ID" value="GEL21725.1"/>
    <property type="molecule type" value="Genomic_DNA"/>
</dbReference>
<dbReference type="Pfam" id="PF02547">
    <property type="entry name" value="Queuosine_synth"/>
    <property type="match status" value="1"/>
</dbReference>